<protein>
    <recommendedName>
        <fullName evidence="4">Thioesterase</fullName>
    </recommendedName>
</protein>
<sequence>MSNIFRKYFEVRWDDVDLNGHLRSTRYLEYATTARLGLLMDAGWDVHALQKKGVAAVLHGEDVRYLHEVFLAEQVAVSCQVVGLSTDGARWRMGHSVSREGGEEVAVVRSLGARIDIRTRKVTPPPPGPRAAVEAARSDDCEVIGA</sequence>
<reference evidence="3" key="1">
    <citation type="journal article" date="2019" name="Int. J. Syst. Evol. Microbiol.">
        <title>The Global Catalogue of Microorganisms (GCM) 10K type strain sequencing project: providing services to taxonomists for standard genome sequencing and annotation.</title>
        <authorList>
            <consortium name="The Broad Institute Genomics Platform"/>
            <consortium name="The Broad Institute Genome Sequencing Center for Infectious Disease"/>
            <person name="Wu L."/>
            <person name="Ma J."/>
        </authorList>
    </citation>
    <scope>NUCLEOTIDE SEQUENCE [LARGE SCALE GENOMIC DNA]</scope>
    <source>
        <strain evidence="3">CGMCC 4.7275</strain>
    </source>
</reference>
<evidence type="ECO:0000313" key="2">
    <source>
        <dbReference type="EMBL" id="GGK16646.1"/>
    </source>
</evidence>
<evidence type="ECO:0000256" key="1">
    <source>
        <dbReference type="SAM" id="MobiDB-lite"/>
    </source>
</evidence>
<dbReference type="InterPro" id="IPR029069">
    <property type="entry name" value="HotDog_dom_sf"/>
</dbReference>
<dbReference type="Proteomes" id="UP000660265">
    <property type="component" value="Unassembled WGS sequence"/>
</dbReference>
<gene>
    <name evidence="2" type="ORF">GCM10011583_55720</name>
</gene>
<dbReference type="PANTHER" id="PTHR31793:SF24">
    <property type="entry name" value="LONG-CHAIN ACYL-COA THIOESTERASE FADM"/>
    <property type="match status" value="1"/>
</dbReference>
<comment type="caution">
    <text evidence="2">The sequence shown here is derived from an EMBL/GenBank/DDBJ whole genome shotgun (WGS) entry which is preliminary data.</text>
</comment>
<keyword evidence="3" id="KW-1185">Reference proteome</keyword>
<evidence type="ECO:0008006" key="4">
    <source>
        <dbReference type="Google" id="ProtNLM"/>
    </source>
</evidence>
<proteinExistence type="predicted"/>
<dbReference type="SUPFAM" id="SSF54637">
    <property type="entry name" value="Thioesterase/thiol ester dehydrase-isomerase"/>
    <property type="match status" value="1"/>
</dbReference>
<organism evidence="2 3">
    <name type="scientific">Streptomyces camponoticapitis</name>
    <dbReference type="NCBI Taxonomy" id="1616125"/>
    <lineage>
        <taxon>Bacteria</taxon>
        <taxon>Bacillati</taxon>
        <taxon>Actinomycetota</taxon>
        <taxon>Actinomycetes</taxon>
        <taxon>Kitasatosporales</taxon>
        <taxon>Streptomycetaceae</taxon>
        <taxon>Streptomyces</taxon>
    </lineage>
</organism>
<dbReference type="RefSeq" id="WP_189110309.1">
    <property type="nucleotide sequence ID" value="NZ_BMMV01000021.1"/>
</dbReference>
<feature type="region of interest" description="Disordered" evidence="1">
    <location>
        <begin position="119"/>
        <end position="139"/>
    </location>
</feature>
<accession>A0ABQ2ELW3</accession>
<dbReference type="InterPro" id="IPR050563">
    <property type="entry name" value="4-hydroxybenzoyl-CoA_TE"/>
</dbReference>
<dbReference type="Pfam" id="PF13279">
    <property type="entry name" value="4HBT_2"/>
    <property type="match status" value="1"/>
</dbReference>
<dbReference type="EMBL" id="BMMV01000021">
    <property type="protein sequence ID" value="GGK16646.1"/>
    <property type="molecule type" value="Genomic_DNA"/>
</dbReference>
<evidence type="ECO:0000313" key="3">
    <source>
        <dbReference type="Proteomes" id="UP000660265"/>
    </source>
</evidence>
<name>A0ABQ2ELW3_9ACTN</name>
<dbReference type="PANTHER" id="PTHR31793">
    <property type="entry name" value="4-HYDROXYBENZOYL-COA THIOESTERASE FAMILY MEMBER"/>
    <property type="match status" value="1"/>
</dbReference>
<dbReference type="CDD" id="cd00586">
    <property type="entry name" value="4HBT"/>
    <property type="match status" value="1"/>
</dbReference>
<dbReference type="Gene3D" id="3.10.129.10">
    <property type="entry name" value="Hotdog Thioesterase"/>
    <property type="match status" value="1"/>
</dbReference>